<comment type="caution">
    <text evidence="2">The sequence shown here is derived from an EMBL/GenBank/DDBJ whole genome shotgun (WGS) entry which is preliminary data.</text>
</comment>
<sequence>MPTFIRKNPLFFVFIFPIVLDTTLTLIGQDASYWRNFKTANEMAPVYFILAYSPILFIVGSLLWYIFLYWLVKKLREPLNLILALSLIVGHTVGSSSWIRKMLIESGTYLIGDRTSMTYSWLILVGYFMLVGIIGGLAVNSYIKDRP</sequence>
<keyword evidence="1" id="KW-0472">Membrane</keyword>
<accession>A0A1F7XGY1</accession>
<keyword evidence="1" id="KW-0812">Transmembrane</keyword>
<evidence type="ECO:0000313" key="2">
    <source>
        <dbReference type="EMBL" id="OGM14266.1"/>
    </source>
</evidence>
<feature type="transmembrane region" description="Helical" evidence="1">
    <location>
        <begin position="49"/>
        <end position="72"/>
    </location>
</feature>
<evidence type="ECO:0000256" key="1">
    <source>
        <dbReference type="SAM" id="Phobius"/>
    </source>
</evidence>
<reference evidence="2 3" key="1">
    <citation type="journal article" date="2016" name="Nat. Commun.">
        <title>Thousands of microbial genomes shed light on interconnected biogeochemical processes in an aquifer system.</title>
        <authorList>
            <person name="Anantharaman K."/>
            <person name="Brown C.T."/>
            <person name="Hug L.A."/>
            <person name="Sharon I."/>
            <person name="Castelle C.J."/>
            <person name="Probst A.J."/>
            <person name="Thomas B.C."/>
            <person name="Singh A."/>
            <person name="Wilkins M.J."/>
            <person name="Karaoz U."/>
            <person name="Brodie E.L."/>
            <person name="Williams K.H."/>
            <person name="Hubbard S.S."/>
            <person name="Banfield J.F."/>
        </authorList>
    </citation>
    <scope>NUCLEOTIDE SEQUENCE [LARGE SCALE GENOMIC DNA]</scope>
</reference>
<dbReference type="Proteomes" id="UP000179013">
    <property type="component" value="Unassembled WGS sequence"/>
</dbReference>
<feature type="transmembrane region" description="Helical" evidence="1">
    <location>
        <begin position="119"/>
        <end position="143"/>
    </location>
</feature>
<keyword evidence="1" id="KW-1133">Transmembrane helix</keyword>
<protein>
    <submittedName>
        <fullName evidence="2">Uncharacterized protein</fullName>
    </submittedName>
</protein>
<name>A0A1F7XGY1_9BACT</name>
<gene>
    <name evidence="2" type="ORF">A2V80_00670</name>
</gene>
<dbReference type="AlphaFoldDB" id="A0A1F7XGY1"/>
<proteinExistence type="predicted"/>
<feature type="transmembrane region" description="Helical" evidence="1">
    <location>
        <begin position="79"/>
        <end position="99"/>
    </location>
</feature>
<evidence type="ECO:0000313" key="3">
    <source>
        <dbReference type="Proteomes" id="UP000179013"/>
    </source>
</evidence>
<organism evidence="2 3">
    <name type="scientific">Candidatus Woesebacteria bacterium RBG_16_39_8b</name>
    <dbReference type="NCBI Taxonomy" id="1802482"/>
    <lineage>
        <taxon>Bacteria</taxon>
        <taxon>Candidatus Woeseibacteriota</taxon>
    </lineage>
</organism>
<dbReference type="EMBL" id="MGFU01000006">
    <property type="protein sequence ID" value="OGM14266.1"/>
    <property type="molecule type" value="Genomic_DNA"/>
</dbReference>